<dbReference type="EMBL" id="MGFQ01000030">
    <property type="protein sequence ID" value="OGM09028.1"/>
    <property type="molecule type" value="Genomic_DNA"/>
</dbReference>
<reference evidence="1 2" key="1">
    <citation type="journal article" date="2016" name="Nat. Commun.">
        <title>Thousands of microbial genomes shed light on interconnected biogeochemical processes in an aquifer system.</title>
        <authorList>
            <person name="Anantharaman K."/>
            <person name="Brown C.T."/>
            <person name="Hug L.A."/>
            <person name="Sharon I."/>
            <person name="Castelle C.J."/>
            <person name="Probst A.J."/>
            <person name="Thomas B.C."/>
            <person name="Singh A."/>
            <person name="Wilkins M.J."/>
            <person name="Karaoz U."/>
            <person name="Brodie E.L."/>
            <person name="Williams K.H."/>
            <person name="Hubbard S.S."/>
            <person name="Banfield J.F."/>
        </authorList>
    </citation>
    <scope>NUCLEOTIDE SEQUENCE [LARGE SCALE GENOMIC DNA]</scope>
</reference>
<dbReference type="SUPFAM" id="SSF52540">
    <property type="entry name" value="P-loop containing nucleoside triphosphate hydrolases"/>
    <property type="match status" value="1"/>
</dbReference>
<accession>A0A1F7X3T3</accession>
<dbReference type="AlphaFoldDB" id="A0A1F7X3T3"/>
<comment type="caution">
    <text evidence="1">The sequence shown here is derived from an EMBL/GenBank/DDBJ whole genome shotgun (WGS) entry which is preliminary data.</text>
</comment>
<gene>
    <name evidence="1" type="ORF">A2Z67_01295</name>
</gene>
<sequence>MKIYIFGGPTTGKTTFSKKLSKKYNIKYLPLDKIIFKKGNIRRKETIRKKMLTNYIQKIDWIIEGGSIGWCDDLFSKSDMVIYLEIPIYEALIRIIKRHIRDRKFSLLSTIRLCFILLPRYYTKYIRNYAESRGAKNVVVIKNPTLTDLVNKIKIFYDN</sequence>
<organism evidence="1 2">
    <name type="scientific">Candidatus Woesebacteria bacterium RBG_13_36_22</name>
    <dbReference type="NCBI Taxonomy" id="1802478"/>
    <lineage>
        <taxon>Bacteria</taxon>
        <taxon>Candidatus Woeseibacteriota</taxon>
    </lineage>
</organism>
<dbReference type="PANTHER" id="PTHR37816">
    <property type="entry name" value="YALI0E33011P"/>
    <property type="match status" value="1"/>
</dbReference>
<protein>
    <recommendedName>
        <fullName evidence="3">Adenylate kinase</fullName>
    </recommendedName>
</protein>
<evidence type="ECO:0000313" key="1">
    <source>
        <dbReference type="EMBL" id="OGM09028.1"/>
    </source>
</evidence>
<dbReference type="Gene3D" id="3.40.50.300">
    <property type="entry name" value="P-loop containing nucleotide triphosphate hydrolases"/>
    <property type="match status" value="1"/>
</dbReference>
<evidence type="ECO:0000313" key="2">
    <source>
        <dbReference type="Proteomes" id="UP000176939"/>
    </source>
</evidence>
<dbReference type="InterPro" id="IPR027417">
    <property type="entry name" value="P-loop_NTPase"/>
</dbReference>
<dbReference type="PANTHER" id="PTHR37816:SF2">
    <property type="entry name" value="DNA TOPOLOGY MODULATION PROTEIN FLAR-RELATED PROTEIN"/>
    <property type="match status" value="1"/>
</dbReference>
<dbReference type="InterPro" id="IPR052922">
    <property type="entry name" value="Cytidylate_Kinase-2"/>
</dbReference>
<dbReference type="Proteomes" id="UP000176939">
    <property type="component" value="Unassembled WGS sequence"/>
</dbReference>
<name>A0A1F7X3T3_9BACT</name>
<proteinExistence type="predicted"/>
<evidence type="ECO:0008006" key="3">
    <source>
        <dbReference type="Google" id="ProtNLM"/>
    </source>
</evidence>